<keyword evidence="2" id="KW-1185">Reference proteome</keyword>
<protein>
    <submittedName>
        <fullName evidence="1">Uncharacterized protein</fullName>
    </submittedName>
</protein>
<accession>A0A8C7G2Z9</accession>
<organism evidence="1 2">
    <name type="scientific">Oncorhynchus kisutch</name>
    <name type="common">Coho salmon</name>
    <name type="synonym">Salmo kisutch</name>
    <dbReference type="NCBI Taxonomy" id="8019"/>
    <lineage>
        <taxon>Eukaryota</taxon>
        <taxon>Metazoa</taxon>
        <taxon>Chordata</taxon>
        <taxon>Craniata</taxon>
        <taxon>Vertebrata</taxon>
        <taxon>Euteleostomi</taxon>
        <taxon>Actinopterygii</taxon>
        <taxon>Neopterygii</taxon>
        <taxon>Teleostei</taxon>
        <taxon>Protacanthopterygii</taxon>
        <taxon>Salmoniformes</taxon>
        <taxon>Salmonidae</taxon>
        <taxon>Salmoninae</taxon>
        <taxon>Oncorhynchus</taxon>
    </lineage>
</organism>
<proteinExistence type="predicted"/>
<dbReference type="AlphaFoldDB" id="A0A8C7G2Z9"/>
<dbReference type="Proteomes" id="UP000694557">
    <property type="component" value="Unassembled WGS sequence"/>
</dbReference>
<dbReference type="GeneTree" id="ENSGT01000000219474"/>
<reference evidence="1" key="1">
    <citation type="submission" date="2025-08" db="UniProtKB">
        <authorList>
            <consortium name="Ensembl"/>
        </authorList>
    </citation>
    <scope>IDENTIFICATION</scope>
</reference>
<name>A0A8C7G2Z9_ONCKI</name>
<evidence type="ECO:0000313" key="1">
    <source>
        <dbReference type="Ensembl" id="ENSOKIP00005037045.1"/>
    </source>
</evidence>
<dbReference type="Ensembl" id="ENSOKIT00005039115.1">
    <property type="protein sequence ID" value="ENSOKIP00005037045.1"/>
    <property type="gene ID" value="ENSOKIG00005015810.1"/>
</dbReference>
<reference evidence="1" key="2">
    <citation type="submission" date="2025-09" db="UniProtKB">
        <authorList>
            <consortium name="Ensembl"/>
        </authorList>
    </citation>
    <scope>IDENTIFICATION</scope>
</reference>
<evidence type="ECO:0000313" key="2">
    <source>
        <dbReference type="Proteomes" id="UP000694557"/>
    </source>
</evidence>
<sequence>MDFQATPMDTRVNYYGNPYSRTHAYGWESAMEKARNRLTYLHLMDPYSNGATEFNMSVTLVLL</sequence>